<comment type="caution">
    <text evidence="2">The sequence shown here is derived from an EMBL/GenBank/DDBJ whole genome shotgun (WGS) entry which is preliminary data.</text>
</comment>
<dbReference type="OrthoDB" id="1122522at2"/>
<dbReference type="InterPro" id="IPR001387">
    <property type="entry name" value="Cro/C1-type_HTH"/>
</dbReference>
<proteinExistence type="predicted"/>
<keyword evidence="3" id="KW-1185">Reference proteome</keyword>
<protein>
    <submittedName>
        <fullName evidence="2">XRE family transcriptional regulator</fullName>
    </submittedName>
</protein>
<dbReference type="Proteomes" id="UP000253961">
    <property type="component" value="Unassembled WGS sequence"/>
</dbReference>
<dbReference type="AlphaFoldDB" id="A0A369PTY6"/>
<dbReference type="Pfam" id="PF01381">
    <property type="entry name" value="HTH_3"/>
    <property type="match status" value="1"/>
</dbReference>
<name>A0A369PTY6_9SPHI</name>
<dbReference type="GO" id="GO:0003677">
    <property type="term" value="F:DNA binding"/>
    <property type="evidence" value="ECO:0007669"/>
    <property type="project" value="InterPro"/>
</dbReference>
<evidence type="ECO:0000259" key="1">
    <source>
        <dbReference type="PROSITE" id="PS50943"/>
    </source>
</evidence>
<reference evidence="2 3" key="1">
    <citation type="submission" date="2018-07" db="EMBL/GenBank/DDBJ databases">
        <title>Pedobacter sp. nov., isolated from soil.</title>
        <authorList>
            <person name="Zhou L.Y."/>
            <person name="Du Z.J."/>
        </authorList>
    </citation>
    <scope>NUCLEOTIDE SEQUENCE [LARGE SCALE GENOMIC DNA]</scope>
    <source>
        <strain evidence="2 3">JDX94</strain>
    </source>
</reference>
<gene>
    <name evidence="2" type="ORF">DU508_22180</name>
</gene>
<dbReference type="PROSITE" id="PS50943">
    <property type="entry name" value="HTH_CROC1"/>
    <property type="match status" value="1"/>
</dbReference>
<dbReference type="SMART" id="SM00530">
    <property type="entry name" value="HTH_XRE"/>
    <property type="match status" value="1"/>
</dbReference>
<dbReference type="RefSeq" id="WP_115404853.1">
    <property type="nucleotide sequence ID" value="NZ_QPKV01000014.1"/>
</dbReference>
<dbReference type="EMBL" id="QPKV01000014">
    <property type="protein sequence ID" value="RDC54427.1"/>
    <property type="molecule type" value="Genomic_DNA"/>
</dbReference>
<dbReference type="CDD" id="cd00093">
    <property type="entry name" value="HTH_XRE"/>
    <property type="match status" value="1"/>
</dbReference>
<dbReference type="SUPFAM" id="SSF47413">
    <property type="entry name" value="lambda repressor-like DNA-binding domains"/>
    <property type="match status" value="1"/>
</dbReference>
<dbReference type="InterPro" id="IPR010982">
    <property type="entry name" value="Lambda_DNA-bd_dom_sf"/>
</dbReference>
<dbReference type="Gene3D" id="1.10.260.40">
    <property type="entry name" value="lambda repressor-like DNA-binding domains"/>
    <property type="match status" value="1"/>
</dbReference>
<feature type="domain" description="HTH cro/C1-type" evidence="1">
    <location>
        <begin position="40"/>
        <end position="94"/>
    </location>
</feature>
<evidence type="ECO:0000313" key="2">
    <source>
        <dbReference type="EMBL" id="RDC54427.1"/>
    </source>
</evidence>
<accession>A0A369PTY6</accession>
<organism evidence="2 3">
    <name type="scientific">Pedobacter chinensis</name>
    <dbReference type="NCBI Taxonomy" id="2282421"/>
    <lineage>
        <taxon>Bacteria</taxon>
        <taxon>Pseudomonadati</taxon>
        <taxon>Bacteroidota</taxon>
        <taxon>Sphingobacteriia</taxon>
        <taxon>Sphingobacteriales</taxon>
        <taxon>Sphingobacteriaceae</taxon>
        <taxon>Pedobacter</taxon>
    </lineage>
</organism>
<sequence length="97" mass="11345">MHVKYFYSFAKSINVPIHPMEQKRIIAMDEKTLKKISDKIRSKRIEMGYSQEYMANQLGISQNVYSQNERNIASVPFSRVLKMTAILNISFVQLMNI</sequence>
<evidence type="ECO:0000313" key="3">
    <source>
        <dbReference type="Proteomes" id="UP000253961"/>
    </source>
</evidence>